<evidence type="ECO:0000313" key="2">
    <source>
        <dbReference type="Proteomes" id="UP000800094"/>
    </source>
</evidence>
<keyword evidence="2" id="KW-1185">Reference proteome</keyword>
<dbReference type="AlphaFoldDB" id="A0A6A6J4E7"/>
<gene>
    <name evidence="1" type="ORF">BU26DRAFT_499649</name>
</gene>
<reference evidence="1" key="1">
    <citation type="journal article" date="2020" name="Stud. Mycol.">
        <title>101 Dothideomycetes genomes: a test case for predicting lifestyles and emergence of pathogens.</title>
        <authorList>
            <person name="Haridas S."/>
            <person name="Albert R."/>
            <person name="Binder M."/>
            <person name="Bloem J."/>
            <person name="Labutti K."/>
            <person name="Salamov A."/>
            <person name="Andreopoulos B."/>
            <person name="Baker S."/>
            <person name="Barry K."/>
            <person name="Bills G."/>
            <person name="Bluhm B."/>
            <person name="Cannon C."/>
            <person name="Castanera R."/>
            <person name="Culley D."/>
            <person name="Daum C."/>
            <person name="Ezra D."/>
            <person name="Gonzalez J."/>
            <person name="Henrissat B."/>
            <person name="Kuo A."/>
            <person name="Liang C."/>
            <person name="Lipzen A."/>
            <person name="Lutzoni F."/>
            <person name="Magnuson J."/>
            <person name="Mondo S."/>
            <person name="Nolan M."/>
            <person name="Ohm R."/>
            <person name="Pangilinan J."/>
            <person name="Park H.-J."/>
            <person name="Ramirez L."/>
            <person name="Alfaro M."/>
            <person name="Sun H."/>
            <person name="Tritt A."/>
            <person name="Yoshinaga Y."/>
            <person name="Zwiers L.-H."/>
            <person name="Turgeon B."/>
            <person name="Goodwin S."/>
            <person name="Spatafora J."/>
            <person name="Crous P."/>
            <person name="Grigoriev I."/>
        </authorList>
    </citation>
    <scope>NUCLEOTIDE SEQUENCE</scope>
    <source>
        <strain evidence="1">CBS 122368</strain>
    </source>
</reference>
<organism evidence="1 2">
    <name type="scientific">Trematosphaeria pertusa</name>
    <dbReference type="NCBI Taxonomy" id="390896"/>
    <lineage>
        <taxon>Eukaryota</taxon>
        <taxon>Fungi</taxon>
        <taxon>Dikarya</taxon>
        <taxon>Ascomycota</taxon>
        <taxon>Pezizomycotina</taxon>
        <taxon>Dothideomycetes</taxon>
        <taxon>Pleosporomycetidae</taxon>
        <taxon>Pleosporales</taxon>
        <taxon>Massarineae</taxon>
        <taxon>Trematosphaeriaceae</taxon>
        <taxon>Trematosphaeria</taxon>
    </lineage>
</organism>
<dbReference type="EMBL" id="ML987189">
    <property type="protein sequence ID" value="KAF2257092.1"/>
    <property type="molecule type" value="Genomic_DNA"/>
</dbReference>
<name>A0A6A6J4E7_9PLEO</name>
<proteinExistence type="predicted"/>
<accession>A0A6A6J4E7</accession>
<dbReference type="RefSeq" id="XP_033692096.1">
    <property type="nucleotide sequence ID" value="XM_033826424.1"/>
</dbReference>
<sequence>MCNLFVTHYACSHKKRVLIGHPCPVAQFSHVDDDPVPISCAVGFPIQEINSSCNHHRTNFLLTCHEQQGLDYRQLRIIEICEPRAEEAYLRWGEATRRIARSQRVLTGKVPHLQDTDCSGMAWRGESLGAYPDIETMAAAAWNATLHAHQSLKLARSYCAKRIVAGFHDIKPWNEGVAVCVAADCRSRIEDWLGQGGPQLRQVVAVLESVIKIQRGAESNMATDVETATANSDNDEVENAAEEMIRDFSAMLKI</sequence>
<protein>
    <submittedName>
        <fullName evidence="1">Uncharacterized protein</fullName>
    </submittedName>
</protein>
<evidence type="ECO:0000313" key="1">
    <source>
        <dbReference type="EMBL" id="KAF2257092.1"/>
    </source>
</evidence>
<dbReference type="GeneID" id="54579754"/>
<dbReference type="Proteomes" id="UP000800094">
    <property type="component" value="Unassembled WGS sequence"/>
</dbReference>